<dbReference type="Proteomes" id="UP001140272">
    <property type="component" value="Unassembled WGS sequence"/>
</dbReference>
<evidence type="ECO:0000313" key="2">
    <source>
        <dbReference type="EMBL" id="MCV7073777.1"/>
    </source>
</evidence>
<evidence type="ECO:0000313" key="5">
    <source>
        <dbReference type="Proteomes" id="UP001140272"/>
    </source>
</evidence>
<evidence type="ECO:0000313" key="4">
    <source>
        <dbReference type="Proteomes" id="UP001055159"/>
    </source>
</evidence>
<protein>
    <submittedName>
        <fullName evidence="2">DUF4873 domain-containing protein</fullName>
    </submittedName>
</protein>
<proteinExistence type="predicted"/>
<organism evidence="2 5">
    <name type="scientific">Mycolicibacterium rufum</name>
    <dbReference type="NCBI Taxonomy" id="318424"/>
    <lineage>
        <taxon>Bacteria</taxon>
        <taxon>Bacillati</taxon>
        <taxon>Actinomycetota</taxon>
        <taxon>Actinomycetes</taxon>
        <taxon>Mycobacteriales</taxon>
        <taxon>Mycobacteriaceae</taxon>
        <taxon>Mycolicibacterium</taxon>
    </lineage>
</organism>
<evidence type="ECO:0000313" key="3">
    <source>
        <dbReference type="EMBL" id="ULP35943.1"/>
    </source>
</evidence>
<dbReference type="Proteomes" id="UP001055159">
    <property type="component" value="Chromosome"/>
</dbReference>
<dbReference type="RefSeq" id="WP_052428951.1">
    <property type="nucleotide sequence ID" value="NZ_CP092427.2"/>
</dbReference>
<sequence>MIETVLYVSGAVDASFDEQSHTWTVGERTARVLISTDGTLPSSAAPSVHALEPYLGVAVHGVPNYFLLTGPDTAAQKSYIAKCLHHLSRTDGSRIEVREATQRMFGDRRRRRGHRSGRYWRTVGAKIPSAFEIQTQREDDDVYDGPATVTVDGHDHTARVRLAGRLEPIDGRYHWRGTIFADLPDVKLPHDVDVTVGGHAARARLTERTPQAGFSVAGTGSPPFALDDTQVDVPLL</sequence>
<dbReference type="InterPro" id="IPR032371">
    <property type="entry name" value="DUF4873"/>
</dbReference>
<reference evidence="2" key="1">
    <citation type="submission" date="2020-07" db="EMBL/GenBank/DDBJ databases">
        <authorList>
            <person name="Pettersson B.M.F."/>
            <person name="Behra P.R.K."/>
            <person name="Ramesh M."/>
            <person name="Das S."/>
            <person name="Dasgupta S."/>
            <person name="Kirsebom L.A."/>
        </authorList>
    </citation>
    <scope>NUCLEOTIDE SEQUENCE</scope>
    <source>
        <strain evidence="2">DSM 45406</strain>
    </source>
</reference>
<dbReference type="InterPro" id="IPR036188">
    <property type="entry name" value="FAD/NAD-bd_sf"/>
</dbReference>
<dbReference type="Pfam" id="PF16170">
    <property type="entry name" value="DUF4873"/>
    <property type="match status" value="1"/>
</dbReference>
<dbReference type="EMBL" id="CP092427">
    <property type="protein sequence ID" value="ULP35943.1"/>
    <property type="molecule type" value="Genomic_DNA"/>
</dbReference>
<evidence type="ECO:0000259" key="1">
    <source>
        <dbReference type="Pfam" id="PF16170"/>
    </source>
</evidence>
<feature type="domain" description="DUF4873" evidence="1">
    <location>
        <begin position="140"/>
        <end position="225"/>
    </location>
</feature>
<dbReference type="AlphaFoldDB" id="A0A9X2YH14"/>
<reference evidence="2" key="2">
    <citation type="journal article" date="2022" name="BMC Genomics">
        <title>Comparative genome analysis of mycobacteria focusing on tRNA and non-coding RNA.</title>
        <authorList>
            <person name="Behra P.R.K."/>
            <person name="Pettersson B.M.F."/>
            <person name="Ramesh M."/>
            <person name="Das S."/>
            <person name="Dasgupta S."/>
            <person name="Kirsebom L.A."/>
        </authorList>
    </citation>
    <scope>NUCLEOTIDE SEQUENCE</scope>
    <source>
        <strain evidence="2">DSM 45406</strain>
    </source>
</reference>
<keyword evidence="4" id="KW-1185">Reference proteome</keyword>
<accession>A0A9X2YH14</accession>
<dbReference type="Gene3D" id="3.50.50.60">
    <property type="entry name" value="FAD/NAD(P)-binding domain"/>
    <property type="match status" value="1"/>
</dbReference>
<gene>
    <name evidence="2" type="ORF">H7H73_29280</name>
    <name evidence="3" type="ORF">MJO55_22295</name>
</gene>
<name>A0A9X2YH14_9MYCO</name>
<reference evidence="3" key="3">
    <citation type="submission" date="2022-08" db="EMBL/GenBank/DDBJ databases">
        <title>Whole genome sequencing of non-tuberculosis mycobacteria type-strains.</title>
        <authorList>
            <person name="Igarashi Y."/>
            <person name="Osugi A."/>
            <person name="Mitarai S."/>
        </authorList>
    </citation>
    <scope>NUCLEOTIDE SEQUENCE</scope>
    <source>
        <strain evidence="3">JCM 16372</strain>
    </source>
</reference>
<dbReference type="EMBL" id="JACKRN010000935">
    <property type="protein sequence ID" value="MCV7073777.1"/>
    <property type="molecule type" value="Genomic_DNA"/>
</dbReference>